<reference evidence="16" key="2">
    <citation type="submission" date="2015-06" db="EMBL/GenBank/DDBJ databases">
        <title>Complete genome sequence of Spiroplasma eriocheiris TDA-040725-5 (DSM 21848).</title>
        <authorList>
            <person name="Lo W.-S."/>
            <person name="Kuo C.-H."/>
        </authorList>
    </citation>
    <scope>NUCLEOTIDE SEQUENCE [LARGE SCALE GENOMIC DNA]</scope>
    <source>
        <strain evidence="16">TDA-040725-5</strain>
    </source>
</reference>
<accession>A0A0H3XMT8</accession>
<evidence type="ECO:0000313" key="16">
    <source>
        <dbReference type="Proteomes" id="UP000035661"/>
    </source>
</evidence>
<gene>
    <name evidence="12 15" type="primary">folD</name>
    <name evidence="15" type="ORF">SERIO_v1c08000</name>
</gene>
<dbReference type="FunFam" id="3.40.50.720:FF:000094">
    <property type="entry name" value="Bifunctional protein FolD"/>
    <property type="match status" value="1"/>
</dbReference>
<keyword evidence="10 12" id="KW-0486">Methionine biosynthesis</keyword>
<dbReference type="UniPathway" id="UPA00193"/>
<feature type="binding site" evidence="12">
    <location>
        <begin position="166"/>
        <end position="168"/>
    </location>
    <ligand>
        <name>NADP(+)</name>
        <dbReference type="ChEBI" id="CHEBI:58349"/>
    </ligand>
</feature>
<dbReference type="PANTHER" id="PTHR48099:SF5">
    <property type="entry name" value="C-1-TETRAHYDROFOLATE SYNTHASE, CYTOPLASMIC"/>
    <property type="match status" value="1"/>
</dbReference>
<dbReference type="GO" id="GO:0004488">
    <property type="term" value="F:methylenetetrahydrofolate dehydrogenase (NADP+) activity"/>
    <property type="evidence" value="ECO:0007669"/>
    <property type="project" value="UniProtKB-UniRule"/>
</dbReference>
<dbReference type="PROSITE" id="PS00766">
    <property type="entry name" value="THF_DHG_CYH_1"/>
    <property type="match status" value="1"/>
</dbReference>
<keyword evidence="6 12" id="KW-0378">Hydrolase</keyword>
<dbReference type="PROSITE" id="PS00767">
    <property type="entry name" value="THF_DHG_CYH_2"/>
    <property type="match status" value="1"/>
</dbReference>
<dbReference type="Proteomes" id="UP000035661">
    <property type="component" value="Chromosome"/>
</dbReference>
<dbReference type="InterPro" id="IPR000672">
    <property type="entry name" value="THF_DH/CycHdrlase"/>
</dbReference>
<dbReference type="Pfam" id="PF00763">
    <property type="entry name" value="THF_DHG_CYH"/>
    <property type="match status" value="1"/>
</dbReference>
<dbReference type="Gene3D" id="3.40.50.720">
    <property type="entry name" value="NAD(P)-binding Rossmann-like Domain"/>
    <property type="match status" value="1"/>
</dbReference>
<dbReference type="Gene3D" id="3.40.50.10860">
    <property type="entry name" value="Leucine Dehydrogenase, chain A, domain 1"/>
    <property type="match status" value="1"/>
</dbReference>
<evidence type="ECO:0000256" key="8">
    <source>
        <dbReference type="ARBA" id="ARBA00023002"/>
    </source>
</evidence>
<comment type="function">
    <text evidence="12">Catalyzes the oxidation of 5,10-methylenetetrahydrofolate to 5,10-methenyltetrahydrofolate and then the hydrolysis of 5,10-methenyltetrahydrofolate to 10-formyltetrahydrofolate.</text>
</comment>
<dbReference type="GO" id="GO:0005829">
    <property type="term" value="C:cytosol"/>
    <property type="evidence" value="ECO:0007669"/>
    <property type="project" value="TreeGrafter"/>
</dbReference>
<dbReference type="Pfam" id="PF02882">
    <property type="entry name" value="THF_DHG_CYH_C"/>
    <property type="match status" value="1"/>
</dbReference>
<comment type="pathway">
    <text evidence="1 12">One-carbon metabolism; tetrahydrofolate interconversion.</text>
</comment>
<dbReference type="RefSeq" id="WP_047791571.1">
    <property type="nucleotide sequence ID" value="NZ_CP011856.1"/>
</dbReference>
<dbReference type="HAMAP" id="MF_01576">
    <property type="entry name" value="THF_DHG_CYH"/>
    <property type="match status" value="1"/>
</dbReference>
<feature type="domain" description="Tetrahydrofolate dehydrogenase/cyclohydrolase catalytic" evidence="13">
    <location>
        <begin position="6"/>
        <end position="121"/>
    </location>
</feature>
<dbReference type="GO" id="GO:0006164">
    <property type="term" value="P:purine nucleotide biosynthetic process"/>
    <property type="evidence" value="ECO:0007669"/>
    <property type="project" value="UniProtKB-KW"/>
</dbReference>
<evidence type="ECO:0000256" key="7">
    <source>
        <dbReference type="ARBA" id="ARBA00022857"/>
    </source>
</evidence>
<keyword evidence="8 12" id="KW-0560">Oxidoreductase</keyword>
<evidence type="ECO:0000256" key="1">
    <source>
        <dbReference type="ARBA" id="ARBA00004777"/>
    </source>
</evidence>
<dbReference type="InterPro" id="IPR020867">
    <property type="entry name" value="THF_DH/CycHdrlase_CS"/>
</dbReference>
<protein>
    <recommendedName>
        <fullName evidence="12">Bifunctional protein FolD</fullName>
    </recommendedName>
    <domain>
        <recommendedName>
            <fullName evidence="12">Methylenetetrahydrofolate dehydrogenase</fullName>
            <ecNumber evidence="12">1.5.1.5</ecNumber>
        </recommendedName>
    </domain>
    <domain>
        <recommendedName>
            <fullName evidence="12">Methenyltetrahydrofolate cyclohydrolase</fullName>
            <ecNumber evidence="12">3.5.4.9</ecNumber>
        </recommendedName>
    </domain>
</protein>
<dbReference type="STRING" id="315358.SERIO_v1c08000"/>
<evidence type="ECO:0000256" key="11">
    <source>
        <dbReference type="ARBA" id="ARBA00023268"/>
    </source>
</evidence>
<dbReference type="FunFam" id="3.40.50.10860:FF:000005">
    <property type="entry name" value="C-1-tetrahydrofolate synthase, cytoplasmic, putative"/>
    <property type="match status" value="1"/>
</dbReference>
<name>A0A0H3XMT8_9MOLU</name>
<dbReference type="EC" id="1.5.1.5" evidence="12"/>
<dbReference type="PATRIC" id="fig|743698.3.peg.805"/>
<dbReference type="GO" id="GO:0004477">
    <property type="term" value="F:methenyltetrahydrofolate cyclohydrolase activity"/>
    <property type="evidence" value="ECO:0007669"/>
    <property type="project" value="UniProtKB-UniRule"/>
</dbReference>
<keyword evidence="4 12" id="KW-0028">Amino-acid biosynthesis</keyword>
<evidence type="ECO:0000256" key="5">
    <source>
        <dbReference type="ARBA" id="ARBA00022755"/>
    </source>
</evidence>
<dbReference type="InterPro" id="IPR046346">
    <property type="entry name" value="Aminoacid_DH-like_N_sf"/>
</dbReference>
<evidence type="ECO:0000256" key="12">
    <source>
        <dbReference type="HAMAP-Rule" id="MF_01576"/>
    </source>
</evidence>
<dbReference type="SUPFAM" id="SSF51735">
    <property type="entry name" value="NAD(P)-binding Rossmann-fold domains"/>
    <property type="match status" value="1"/>
</dbReference>
<evidence type="ECO:0000256" key="4">
    <source>
        <dbReference type="ARBA" id="ARBA00022605"/>
    </source>
</evidence>
<dbReference type="InterPro" id="IPR036291">
    <property type="entry name" value="NAD(P)-bd_dom_sf"/>
</dbReference>
<evidence type="ECO:0000313" key="15">
    <source>
        <dbReference type="EMBL" id="AKM54362.1"/>
    </source>
</evidence>
<dbReference type="EC" id="3.5.4.9" evidence="12"/>
<keyword evidence="11 12" id="KW-0511">Multifunctional enzyme</keyword>
<dbReference type="InterPro" id="IPR020630">
    <property type="entry name" value="THF_DH/CycHdrlase_cat_dom"/>
</dbReference>
<feature type="binding site" evidence="12">
    <location>
        <position position="232"/>
    </location>
    <ligand>
        <name>NADP(+)</name>
        <dbReference type="ChEBI" id="CHEBI:58349"/>
    </ligand>
</feature>
<keyword evidence="3 12" id="KW-0554">One-carbon metabolism</keyword>
<organism evidence="15 16">
    <name type="scientific">Spiroplasma eriocheiris</name>
    <dbReference type="NCBI Taxonomy" id="315358"/>
    <lineage>
        <taxon>Bacteria</taxon>
        <taxon>Bacillati</taxon>
        <taxon>Mycoplasmatota</taxon>
        <taxon>Mollicutes</taxon>
        <taxon>Entomoplasmatales</taxon>
        <taxon>Spiroplasmataceae</taxon>
        <taxon>Spiroplasma</taxon>
    </lineage>
</organism>
<dbReference type="GO" id="GO:0000105">
    <property type="term" value="P:L-histidine biosynthetic process"/>
    <property type="evidence" value="ECO:0007669"/>
    <property type="project" value="UniProtKB-KW"/>
</dbReference>
<proteinExistence type="inferred from homology"/>
<keyword evidence="9 12" id="KW-0368">Histidine biosynthesis</keyword>
<dbReference type="InterPro" id="IPR020631">
    <property type="entry name" value="THF_DH/CycHdrlase_NAD-bd_dom"/>
</dbReference>
<comment type="catalytic activity">
    <reaction evidence="12">
        <text>(6R)-5,10-methenyltetrahydrofolate + H2O = (6R)-10-formyltetrahydrofolate + H(+)</text>
        <dbReference type="Rhea" id="RHEA:23700"/>
        <dbReference type="ChEBI" id="CHEBI:15377"/>
        <dbReference type="ChEBI" id="CHEBI:15378"/>
        <dbReference type="ChEBI" id="CHEBI:57455"/>
        <dbReference type="ChEBI" id="CHEBI:195366"/>
        <dbReference type="EC" id="3.5.4.9"/>
    </reaction>
</comment>
<comment type="similarity">
    <text evidence="12">Belongs to the tetrahydrofolate dehydrogenase/cyclohydrolase family.</text>
</comment>
<dbReference type="PRINTS" id="PR00085">
    <property type="entry name" value="THFDHDRGNASE"/>
</dbReference>
<dbReference type="GO" id="GO:0035999">
    <property type="term" value="P:tetrahydrofolate interconversion"/>
    <property type="evidence" value="ECO:0007669"/>
    <property type="project" value="UniProtKB-UniRule"/>
</dbReference>
<evidence type="ECO:0000259" key="13">
    <source>
        <dbReference type="Pfam" id="PF00763"/>
    </source>
</evidence>
<evidence type="ECO:0000256" key="3">
    <source>
        <dbReference type="ARBA" id="ARBA00022563"/>
    </source>
</evidence>
<evidence type="ECO:0000256" key="9">
    <source>
        <dbReference type="ARBA" id="ARBA00023102"/>
    </source>
</evidence>
<evidence type="ECO:0000256" key="10">
    <source>
        <dbReference type="ARBA" id="ARBA00023167"/>
    </source>
</evidence>
<evidence type="ECO:0000256" key="6">
    <source>
        <dbReference type="ARBA" id="ARBA00022801"/>
    </source>
</evidence>
<evidence type="ECO:0000256" key="2">
    <source>
        <dbReference type="ARBA" id="ARBA00011738"/>
    </source>
</evidence>
<dbReference type="AlphaFoldDB" id="A0A0H3XMT8"/>
<reference evidence="15 16" key="1">
    <citation type="journal article" date="2015" name="Genome Biol. Evol.">
        <title>Found and Lost: The Fates of Horizontally Acquired Genes in Arthropod-Symbiotic Spiroplasma.</title>
        <authorList>
            <person name="Lo W.S."/>
            <person name="Gasparich G.E."/>
            <person name="Kuo C.H."/>
        </authorList>
    </citation>
    <scope>NUCLEOTIDE SEQUENCE [LARGE SCALE GENOMIC DNA]</scope>
    <source>
        <strain evidence="16">TDA-040725-5</strain>
    </source>
</reference>
<dbReference type="CDD" id="cd01080">
    <property type="entry name" value="NAD_bind_m-THF_DH_Cyclohyd"/>
    <property type="match status" value="1"/>
</dbReference>
<keyword evidence="5 12" id="KW-0658">Purine biosynthesis</keyword>
<sequence length="284" mass="31317">MEEKIIDGKLVASEIKAKITAEINNIKLNNYRTPKLCVIQVGDNAASSTYIKNKKIACEKVGILFNLLKYPVTITEQELIEHIITLNNDPNVDGILVQLPLPDQIDTNKIIDAIDVLKDVDGFSAHVLGNLMINKTKVVPATPKGIMSLFNYYNIDLVGQHVVIVGRSNIVGKPLANLTINAHATVTVCHSKTNNLSYYTKQADILVMAVGKPKMLTKEMIKENVIIIDVGTNRDENNKLCGDVDFDDVYSKVKMISPVPGGVGPMTIASLLENIMHLYELHNK</sequence>
<dbReference type="EMBL" id="CP011856">
    <property type="protein sequence ID" value="AKM54362.1"/>
    <property type="molecule type" value="Genomic_DNA"/>
</dbReference>
<comment type="subunit">
    <text evidence="2 12">Homodimer.</text>
</comment>
<dbReference type="KEGG" id="seri:SERIO_v1c08000"/>
<comment type="caution">
    <text evidence="12">Lacks conserved residue(s) required for the propagation of feature annotation.</text>
</comment>
<keyword evidence="7 12" id="KW-0521">NADP</keyword>
<dbReference type="SUPFAM" id="SSF53223">
    <property type="entry name" value="Aminoacid dehydrogenase-like, N-terminal domain"/>
    <property type="match status" value="1"/>
</dbReference>
<evidence type="ECO:0000259" key="14">
    <source>
        <dbReference type="Pfam" id="PF02882"/>
    </source>
</evidence>
<dbReference type="GO" id="GO:0009086">
    <property type="term" value="P:methionine biosynthetic process"/>
    <property type="evidence" value="ECO:0007669"/>
    <property type="project" value="UniProtKB-KW"/>
</dbReference>
<dbReference type="PANTHER" id="PTHR48099">
    <property type="entry name" value="C-1-TETRAHYDROFOLATE SYNTHASE, CYTOPLASMIC-RELATED"/>
    <property type="match status" value="1"/>
</dbReference>
<keyword evidence="16" id="KW-1185">Reference proteome</keyword>
<feature type="domain" description="Tetrahydrofolate dehydrogenase/cyclohydrolase NAD(P)-binding" evidence="14">
    <location>
        <begin position="140"/>
        <end position="281"/>
    </location>
</feature>
<comment type="catalytic activity">
    <reaction evidence="12">
        <text>(6R)-5,10-methylene-5,6,7,8-tetrahydrofolate + NADP(+) = (6R)-5,10-methenyltetrahydrofolate + NADPH</text>
        <dbReference type="Rhea" id="RHEA:22812"/>
        <dbReference type="ChEBI" id="CHEBI:15636"/>
        <dbReference type="ChEBI" id="CHEBI:57455"/>
        <dbReference type="ChEBI" id="CHEBI:57783"/>
        <dbReference type="ChEBI" id="CHEBI:58349"/>
        <dbReference type="EC" id="1.5.1.5"/>
    </reaction>
</comment>